<proteinExistence type="predicted"/>
<feature type="transmembrane region" description="Helical" evidence="1">
    <location>
        <begin position="94"/>
        <end position="117"/>
    </location>
</feature>
<accession>A0A0N5CVG2</accession>
<dbReference type="OMA" id="MASEERH"/>
<feature type="transmembrane region" description="Helical" evidence="1">
    <location>
        <begin position="52"/>
        <end position="82"/>
    </location>
</feature>
<keyword evidence="1" id="KW-0472">Membrane</keyword>
<protein>
    <submittedName>
        <fullName evidence="4">MARVEL domain-containing protein</fullName>
    </submittedName>
</protein>
<evidence type="ECO:0000313" key="2">
    <source>
        <dbReference type="EMBL" id="VDN01372.1"/>
    </source>
</evidence>
<feature type="transmembrane region" description="Helical" evidence="1">
    <location>
        <begin position="20"/>
        <end position="40"/>
    </location>
</feature>
<reference evidence="4" key="1">
    <citation type="submission" date="2017-02" db="UniProtKB">
        <authorList>
            <consortium name="WormBaseParasite"/>
        </authorList>
    </citation>
    <scope>IDENTIFICATION</scope>
</reference>
<evidence type="ECO:0000256" key="1">
    <source>
        <dbReference type="SAM" id="Phobius"/>
    </source>
</evidence>
<organism evidence="4">
    <name type="scientific">Thelazia callipaeda</name>
    <name type="common">Oriental eyeworm</name>
    <name type="synonym">Parasitic nematode</name>
    <dbReference type="NCBI Taxonomy" id="103827"/>
    <lineage>
        <taxon>Eukaryota</taxon>
        <taxon>Metazoa</taxon>
        <taxon>Ecdysozoa</taxon>
        <taxon>Nematoda</taxon>
        <taxon>Chromadorea</taxon>
        <taxon>Rhabditida</taxon>
        <taxon>Spirurina</taxon>
        <taxon>Spiruromorpha</taxon>
        <taxon>Thelazioidea</taxon>
        <taxon>Thelaziidae</taxon>
        <taxon>Thelazia</taxon>
    </lineage>
</organism>
<evidence type="ECO:0000313" key="3">
    <source>
        <dbReference type="Proteomes" id="UP000276776"/>
    </source>
</evidence>
<dbReference type="OrthoDB" id="5877324at2759"/>
<dbReference type="WBParaSite" id="TCLT_0000429301-mRNA-1">
    <property type="protein sequence ID" value="TCLT_0000429301-mRNA-1"/>
    <property type="gene ID" value="TCLT_0000429301"/>
</dbReference>
<dbReference type="AlphaFoldDB" id="A0A0N5CVG2"/>
<dbReference type="EMBL" id="UYYF01004282">
    <property type="protein sequence ID" value="VDN01372.1"/>
    <property type="molecule type" value="Genomic_DNA"/>
</dbReference>
<gene>
    <name evidence="2" type="ORF">TCLT_LOCUS4282</name>
</gene>
<keyword evidence="3" id="KW-1185">Reference proteome</keyword>
<name>A0A0N5CVG2_THECL</name>
<evidence type="ECO:0000313" key="4">
    <source>
        <dbReference type="WBParaSite" id="TCLT_0000429301-mRNA-1"/>
    </source>
</evidence>
<sequence>MASSYASFVLTRSNHYSLKVITYSRVFQLVLAILIIFTLAESHPTPPSTLLWIIAVVQFYNLLMTILTAICVPLSTYCIAYLPEGSKYLYQPSTVYILIALLNIFLAASFMLCLLIWNDFVQCEGCPEDQILHLEVRRQSDEYYPLLPREVAYGKYQAF</sequence>
<reference evidence="2 3" key="2">
    <citation type="submission" date="2018-11" db="EMBL/GenBank/DDBJ databases">
        <authorList>
            <consortium name="Pathogen Informatics"/>
        </authorList>
    </citation>
    <scope>NUCLEOTIDE SEQUENCE [LARGE SCALE GENOMIC DNA]</scope>
</reference>
<keyword evidence="1" id="KW-0812">Transmembrane</keyword>
<dbReference type="Proteomes" id="UP000276776">
    <property type="component" value="Unassembled WGS sequence"/>
</dbReference>
<keyword evidence="1" id="KW-1133">Transmembrane helix</keyword>